<organism evidence="2 3">
    <name type="scientific">Streptomyces achromogenes</name>
    <dbReference type="NCBI Taxonomy" id="67255"/>
    <lineage>
        <taxon>Bacteria</taxon>
        <taxon>Bacillati</taxon>
        <taxon>Actinomycetota</taxon>
        <taxon>Actinomycetes</taxon>
        <taxon>Kitasatosporales</taxon>
        <taxon>Streptomycetaceae</taxon>
        <taxon>Streptomyces</taxon>
    </lineage>
</organism>
<keyword evidence="3" id="KW-1185">Reference proteome</keyword>
<evidence type="ECO:0000313" key="3">
    <source>
        <dbReference type="Proteomes" id="UP001243364"/>
    </source>
</evidence>
<comment type="caution">
    <text evidence="2">The sequence shown here is derived from an EMBL/GenBank/DDBJ whole genome shotgun (WGS) entry which is preliminary data.</text>
</comment>
<dbReference type="EMBL" id="JAUSYA010000001">
    <property type="protein sequence ID" value="MDQ0684569.1"/>
    <property type="molecule type" value="Genomic_DNA"/>
</dbReference>
<evidence type="ECO:0000313" key="2">
    <source>
        <dbReference type="EMBL" id="MDQ0684569.1"/>
    </source>
</evidence>
<gene>
    <name evidence="2" type="ORF">QFZ56_003532</name>
</gene>
<accession>A0ABU0Q1W1</accession>
<evidence type="ECO:0000256" key="1">
    <source>
        <dbReference type="SAM" id="SignalP"/>
    </source>
</evidence>
<keyword evidence="1" id="KW-0732">Signal</keyword>
<protein>
    <recommendedName>
        <fullName evidence="4">Secreted protein</fullName>
    </recommendedName>
</protein>
<feature type="chain" id="PRO_5047060208" description="Secreted protein" evidence="1">
    <location>
        <begin position="29"/>
        <end position="106"/>
    </location>
</feature>
<proteinExistence type="predicted"/>
<sequence length="106" mass="11136">MYATALRVFVVAAVAGGALTAVGGTAQAAVDGCSTSIADGNRGYGSCSRGFGSYRVKAQCDSPRYPYSITVYGAWKTRKSVGDTPVSWVDGDRYACHLVKTSLEVR</sequence>
<dbReference type="RefSeq" id="WP_306951170.1">
    <property type="nucleotide sequence ID" value="NZ_JAUSYA010000001.1"/>
</dbReference>
<reference evidence="2 3" key="1">
    <citation type="submission" date="2023-07" db="EMBL/GenBank/DDBJ databases">
        <title>Comparative genomics of wheat-associated soil bacteria to identify genetic determinants of phenazine resistance.</title>
        <authorList>
            <person name="Mouncey N."/>
        </authorList>
    </citation>
    <scope>NUCLEOTIDE SEQUENCE [LARGE SCALE GENOMIC DNA]</scope>
    <source>
        <strain evidence="2 3">W4I19-2</strain>
    </source>
</reference>
<evidence type="ECO:0008006" key="4">
    <source>
        <dbReference type="Google" id="ProtNLM"/>
    </source>
</evidence>
<name>A0ABU0Q1W1_STRAH</name>
<feature type="signal peptide" evidence="1">
    <location>
        <begin position="1"/>
        <end position="28"/>
    </location>
</feature>
<dbReference type="Proteomes" id="UP001243364">
    <property type="component" value="Unassembled WGS sequence"/>
</dbReference>